<comment type="caution">
    <text evidence="2">The sequence shown here is derived from an EMBL/GenBank/DDBJ whole genome shotgun (WGS) entry which is preliminary data.</text>
</comment>
<dbReference type="AlphaFoldDB" id="A0A8H7TVK3"/>
<gene>
    <name evidence="2" type="ORF">IM811_000147</name>
</gene>
<sequence length="110" mass="12564">MMSLEECNLYSVHLPYEGRRVWICVSSGARKKFEARVRKDIARTPGEDAKTSHCGQFVRHARLYFSRSLLEKWGIEYTIVDQKAGDVVVTFPGTYHQGFTLGSGTPRPRQ</sequence>
<dbReference type="SUPFAM" id="SSF51197">
    <property type="entry name" value="Clavaminate synthase-like"/>
    <property type="match status" value="1"/>
</dbReference>
<dbReference type="GO" id="GO:0032452">
    <property type="term" value="F:histone demethylase activity"/>
    <property type="evidence" value="ECO:0007669"/>
    <property type="project" value="TreeGrafter"/>
</dbReference>
<dbReference type="EMBL" id="JADCTT010000001">
    <property type="protein sequence ID" value="KAF9758453.1"/>
    <property type="molecule type" value="Genomic_DNA"/>
</dbReference>
<feature type="domain" description="JmjC" evidence="1">
    <location>
        <begin position="1"/>
        <end position="110"/>
    </location>
</feature>
<dbReference type="Gene3D" id="2.60.120.650">
    <property type="entry name" value="Cupin"/>
    <property type="match status" value="1"/>
</dbReference>
<dbReference type="PROSITE" id="PS51184">
    <property type="entry name" value="JMJC"/>
    <property type="match status" value="1"/>
</dbReference>
<accession>A0A8H7TVK3</accession>
<organism evidence="2 3">
    <name type="scientific">Bionectria ochroleuca</name>
    <name type="common">Gliocladium roseum</name>
    <dbReference type="NCBI Taxonomy" id="29856"/>
    <lineage>
        <taxon>Eukaryota</taxon>
        <taxon>Fungi</taxon>
        <taxon>Dikarya</taxon>
        <taxon>Ascomycota</taxon>
        <taxon>Pezizomycotina</taxon>
        <taxon>Sordariomycetes</taxon>
        <taxon>Hypocreomycetidae</taxon>
        <taxon>Hypocreales</taxon>
        <taxon>Bionectriaceae</taxon>
        <taxon>Clonostachys</taxon>
    </lineage>
</organism>
<dbReference type="GO" id="GO:0000785">
    <property type="term" value="C:chromatin"/>
    <property type="evidence" value="ECO:0007669"/>
    <property type="project" value="TreeGrafter"/>
</dbReference>
<dbReference type="GO" id="GO:0010468">
    <property type="term" value="P:regulation of gene expression"/>
    <property type="evidence" value="ECO:0007669"/>
    <property type="project" value="TreeGrafter"/>
</dbReference>
<proteinExistence type="predicted"/>
<dbReference type="PANTHER" id="PTHR10694">
    <property type="entry name" value="LYSINE-SPECIFIC DEMETHYLASE"/>
    <property type="match status" value="1"/>
</dbReference>
<dbReference type="Pfam" id="PF02373">
    <property type="entry name" value="JmjC"/>
    <property type="match status" value="1"/>
</dbReference>
<evidence type="ECO:0000259" key="1">
    <source>
        <dbReference type="PROSITE" id="PS51184"/>
    </source>
</evidence>
<reference evidence="2" key="1">
    <citation type="submission" date="2020-10" db="EMBL/GenBank/DDBJ databases">
        <title>High-Quality Genome Resource of Clonostachys rosea strain S41 by Oxford Nanopore Long-Read Sequencing.</title>
        <authorList>
            <person name="Wang H."/>
        </authorList>
    </citation>
    <scope>NUCLEOTIDE SEQUENCE</scope>
    <source>
        <strain evidence="2">S41</strain>
    </source>
</reference>
<protein>
    <recommendedName>
        <fullName evidence="1">JmjC domain-containing protein</fullName>
    </recommendedName>
</protein>
<name>A0A8H7TVK3_BIOOC</name>
<evidence type="ECO:0000313" key="3">
    <source>
        <dbReference type="Proteomes" id="UP000616885"/>
    </source>
</evidence>
<dbReference type="GO" id="GO:0005634">
    <property type="term" value="C:nucleus"/>
    <property type="evidence" value="ECO:0007669"/>
    <property type="project" value="TreeGrafter"/>
</dbReference>
<evidence type="ECO:0000313" key="2">
    <source>
        <dbReference type="EMBL" id="KAF9758453.1"/>
    </source>
</evidence>
<dbReference type="InterPro" id="IPR003347">
    <property type="entry name" value="JmjC_dom"/>
</dbReference>
<dbReference type="Proteomes" id="UP000616885">
    <property type="component" value="Unassembled WGS sequence"/>
</dbReference>